<dbReference type="STRING" id="41431.PCC8801_4386"/>
<dbReference type="InterPro" id="IPR021336">
    <property type="entry name" value="DUF2949"/>
</dbReference>
<dbReference type="eggNOG" id="ENOG503304D">
    <property type="taxonomic scope" value="Bacteria"/>
</dbReference>
<gene>
    <name evidence="1" type="ordered locus">PCC8801_4386</name>
</gene>
<dbReference type="Proteomes" id="UP000008204">
    <property type="component" value="Chromosome"/>
</dbReference>
<name>B7JVH5_RIPO1</name>
<dbReference type="HOGENOM" id="CLU_2394805_0_0_3"/>
<reference evidence="2" key="1">
    <citation type="journal article" date="2011" name="MBio">
        <title>Novel metabolic attributes of the genus Cyanothece, comprising a group of unicellular nitrogen-fixing Cyanobacteria.</title>
        <authorList>
            <person name="Bandyopadhyay A."/>
            <person name="Elvitigala T."/>
            <person name="Welsh E."/>
            <person name="Stockel J."/>
            <person name="Liberton M."/>
            <person name="Min H."/>
            <person name="Sherman L.A."/>
            <person name="Pakrasi H.B."/>
        </authorList>
    </citation>
    <scope>NUCLEOTIDE SEQUENCE [LARGE SCALE GENOMIC DNA]</scope>
    <source>
        <strain evidence="2">PCC 8801</strain>
    </source>
</reference>
<evidence type="ECO:0000313" key="1">
    <source>
        <dbReference type="EMBL" id="ACK68308.1"/>
    </source>
</evidence>
<protein>
    <recommendedName>
        <fullName evidence="3">DUF2949 domain-containing protein</fullName>
    </recommendedName>
</protein>
<evidence type="ECO:0000313" key="2">
    <source>
        <dbReference type="Proteomes" id="UP000008204"/>
    </source>
</evidence>
<evidence type="ECO:0008006" key="3">
    <source>
        <dbReference type="Google" id="ProtNLM"/>
    </source>
</evidence>
<dbReference type="OrthoDB" id="433602at2"/>
<dbReference type="AlphaFoldDB" id="B7JVH5"/>
<sequence length="93" mass="10523">MGFSNLSESPAISLVLLFNTSAMMTKFPSLIHFLQKELAIPADSIALALRDKPSHGHQLIMTLWQYGLVTKEQLEHLFDWLDSNTFLDVVDSF</sequence>
<dbReference type="EMBL" id="CP001287">
    <property type="protein sequence ID" value="ACK68308.1"/>
    <property type="molecule type" value="Genomic_DNA"/>
</dbReference>
<organism evidence="1 2">
    <name type="scientific">Rippkaea orientalis (strain PCC 8801 / RF-1)</name>
    <name type="common">Cyanothece sp. (strain PCC 8801)</name>
    <dbReference type="NCBI Taxonomy" id="41431"/>
    <lineage>
        <taxon>Bacteria</taxon>
        <taxon>Bacillati</taxon>
        <taxon>Cyanobacteriota</taxon>
        <taxon>Cyanophyceae</taxon>
        <taxon>Oscillatoriophycideae</taxon>
        <taxon>Chroococcales</taxon>
        <taxon>Aphanothecaceae</taxon>
        <taxon>Rippkaea</taxon>
        <taxon>Rippkaea orientalis</taxon>
    </lineage>
</organism>
<proteinExistence type="predicted"/>
<dbReference type="KEGG" id="cyp:PCC8801_4386"/>
<keyword evidence="2" id="KW-1185">Reference proteome</keyword>
<dbReference type="Pfam" id="PF11165">
    <property type="entry name" value="DUF2949"/>
    <property type="match status" value="1"/>
</dbReference>
<accession>B7JVH5</accession>